<dbReference type="HOGENOM" id="CLU_2350836_0_0_1"/>
<proteinExistence type="predicted"/>
<evidence type="ECO:0000313" key="2">
    <source>
        <dbReference type="EMBL" id="KRH29678.1"/>
    </source>
</evidence>
<dbReference type="AlphaFoldDB" id="K7LPI9"/>
<accession>K7LPI9</accession>
<dbReference type="PaxDb" id="3847-GLYMA11G13955.1"/>
<dbReference type="InParanoid" id="K7LPI9"/>
<keyword evidence="1" id="KW-0812">Transmembrane</keyword>
<dbReference type="EnsemblPlants" id="KRH29678">
    <property type="protein sequence ID" value="KRH29678"/>
    <property type="gene ID" value="GLYMA_11G131100"/>
</dbReference>
<keyword evidence="1" id="KW-0472">Membrane</keyword>
<evidence type="ECO:0000313" key="3">
    <source>
        <dbReference type="EnsemblPlants" id="KRH29678"/>
    </source>
</evidence>
<organism evidence="2">
    <name type="scientific">Glycine max</name>
    <name type="common">Soybean</name>
    <name type="synonym">Glycine hispida</name>
    <dbReference type="NCBI Taxonomy" id="3847"/>
    <lineage>
        <taxon>Eukaryota</taxon>
        <taxon>Viridiplantae</taxon>
        <taxon>Streptophyta</taxon>
        <taxon>Embryophyta</taxon>
        <taxon>Tracheophyta</taxon>
        <taxon>Spermatophyta</taxon>
        <taxon>Magnoliopsida</taxon>
        <taxon>eudicotyledons</taxon>
        <taxon>Gunneridae</taxon>
        <taxon>Pentapetalae</taxon>
        <taxon>rosids</taxon>
        <taxon>fabids</taxon>
        <taxon>Fabales</taxon>
        <taxon>Fabaceae</taxon>
        <taxon>Papilionoideae</taxon>
        <taxon>50 kb inversion clade</taxon>
        <taxon>NPAAA clade</taxon>
        <taxon>indigoferoid/millettioid clade</taxon>
        <taxon>Phaseoleae</taxon>
        <taxon>Glycine</taxon>
        <taxon>Glycine subgen. Soja</taxon>
    </lineage>
</organism>
<keyword evidence="1" id="KW-1133">Transmembrane helix</keyword>
<feature type="transmembrane region" description="Helical" evidence="1">
    <location>
        <begin position="49"/>
        <end position="73"/>
    </location>
</feature>
<protein>
    <submittedName>
        <fullName evidence="2 3">Uncharacterized protein</fullName>
    </submittedName>
</protein>
<reference evidence="2 3" key="1">
    <citation type="journal article" date="2010" name="Nature">
        <title>Genome sequence of the palaeopolyploid soybean.</title>
        <authorList>
            <person name="Schmutz J."/>
            <person name="Cannon S.B."/>
            <person name="Schlueter J."/>
            <person name="Ma J."/>
            <person name="Mitros T."/>
            <person name="Nelson W."/>
            <person name="Hyten D.L."/>
            <person name="Song Q."/>
            <person name="Thelen J.J."/>
            <person name="Cheng J."/>
            <person name="Xu D."/>
            <person name="Hellsten U."/>
            <person name="May G.D."/>
            <person name="Yu Y."/>
            <person name="Sakurai T."/>
            <person name="Umezawa T."/>
            <person name="Bhattacharyya M.K."/>
            <person name="Sandhu D."/>
            <person name="Valliyodan B."/>
            <person name="Lindquist E."/>
            <person name="Peto M."/>
            <person name="Grant D."/>
            <person name="Shu S."/>
            <person name="Goodstein D."/>
            <person name="Barry K."/>
            <person name="Futrell-Griggs M."/>
            <person name="Abernathy B."/>
            <person name="Du J."/>
            <person name="Tian Z."/>
            <person name="Zhu L."/>
            <person name="Gill N."/>
            <person name="Joshi T."/>
            <person name="Libault M."/>
            <person name="Sethuraman A."/>
            <person name="Zhang X.-C."/>
            <person name="Shinozaki K."/>
            <person name="Nguyen H.T."/>
            <person name="Wing R.A."/>
            <person name="Cregan P."/>
            <person name="Specht J."/>
            <person name="Grimwood J."/>
            <person name="Rokhsar D."/>
            <person name="Stacey G."/>
            <person name="Shoemaker R.C."/>
            <person name="Jackson S.A."/>
        </authorList>
    </citation>
    <scope>NUCLEOTIDE SEQUENCE [LARGE SCALE GENOMIC DNA]</scope>
    <source>
        <strain evidence="3">cv. Williams 82</strain>
        <tissue evidence="2">Callus</tissue>
    </source>
</reference>
<evidence type="ECO:0000313" key="4">
    <source>
        <dbReference type="Proteomes" id="UP000008827"/>
    </source>
</evidence>
<reference evidence="3" key="2">
    <citation type="submission" date="2018-02" db="UniProtKB">
        <authorList>
            <consortium name="EnsemblPlants"/>
        </authorList>
    </citation>
    <scope>IDENTIFICATION</scope>
    <source>
        <strain evidence="3">Williams 82</strain>
    </source>
</reference>
<evidence type="ECO:0000256" key="1">
    <source>
        <dbReference type="SAM" id="Phobius"/>
    </source>
</evidence>
<keyword evidence="4" id="KW-1185">Reference proteome</keyword>
<dbReference type="Proteomes" id="UP000008827">
    <property type="component" value="Chromosome 11"/>
</dbReference>
<reference evidence="2" key="3">
    <citation type="submission" date="2018-07" db="EMBL/GenBank/DDBJ databases">
        <title>WGS assembly of Glycine max.</title>
        <authorList>
            <person name="Schmutz J."/>
            <person name="Cannon S."/>
            <person name="Schlueter J."/>
            <person name="Ma J."/>
            <person name="Mitros T."/>
            <person name="Nelson W."/>
            <person name="Hyten D."/>
            <person name="Song Q."/>
            <person name="Thelen J."/>
            <person name="Cheng J."/>
            <person name="Xu D."/>
            <person name="Hellsten U."/>
            <person name="May G."/>
            <person name="Yu Y."/>
            <person name="Sakurai T."/>
            <person name="Umezawa T."/>
            <person name="Bhattacharyya M."/>
            <person name="Sandhu D."/>
            <person name="Valliyodan B."/>
            <person name="Lindquist E."/>
            <person name="Peto M."/>
            <person name="Grant D."/>
            <person name="Shu S."/>
            <person name="Goodstein D."/>
            <person name="Barry K."/>
            <person name="Futrell-Griggs M."/>
            <person name="Abernathy B."/>
            <person name="Du J."/>
            <person name="Tian Z."/>
            <person name="Zhu L."/>
            <person name="Gill N."/>
            <person name="Joshi T."/>
            <person name="Libault M."/>
            <person name="Sethuraman A."/>
            <person name="Zhang X."/>
            <person name="Shinozaki K."/>
            <person name="Nguyen H."/>
            <person name="Wing R."/>
            <person name="Cregan P."/>
            <person name="Specht J."/>
            <person name="Grimwood J."/>
            <person name="Rokhsar D."/>
            <person name="Stacey G."/>
            <person name="Shoemaker R."/>
            <person name="Jackson S."/>
        </authorList>
    </citation>
    <scope>NUCLEOTIDE SEQUENCE</scope>
    <source>
        <tissue evidence="2">Callus</tissue>
    </source>
</reference>
<name>K7LPI9_SOYBN</name>
<dbReference type="Gramene" id="KRH29678">
    <property type="protein sequence ID" value="KRH29678"/>
    <property type="gene ID" value="GLYMA_11G131100"/>
</dbReference>
<gene>
    <name evidence="2" type="ORF">GLYMA_11G131100</name>
</gene>
<sequence length="97" mass="11361">MEDGVRWKMEIFIFASSMFNNNVLKKDVMYGLLGLVSHSMTWETWGTEFVGYIYTCMSSVFYFLFLFFCPHFFSRILRVSHKANLVVATRSVPFEGC</sequence>
<dbReference type="EMBL" id="CM000844">
    <property type="protein sequence ID" value="KRH29678.1"/>
    <property type="molecule type" value="Genomic_DNA"/>
</dbReference>